<accession>A0A1F6TVC8</accession>
<evidence type="ECO:0000313" key="1">
    <source>
        <dbReference type="EMBL" id="OGI49090.1"/>
    </source>
</evidence>
<sequence>MTSPHVSGAPAQERNRTQALNLRCRCITVDEAALAQALADAIGDAGLYDTLRRERPHLTSSTAVFVARTDIERMRAIIEAVETAVAHPAYRERALATAPPGARFDPGSSGVFLGYDFHISPEGPKLIEINTNAGGAALNAVLAQASRACCPEAEGMLTGAADPARVEHVFVEMFLSEWHASGRARPLEHIAIADDDPATQYLYPEFRLFEAMFRRHGLRATIVDAAALELHEGKLRHGAAPIDLVYNRLTDFALEEPRHAALRAAYLAGAAVVTPHPRAHALYADKRNLIALTDEAFLRALALPEDIVRTLRAGIPRTVAVTPDRAEEFWRERRRWFFKPAAGFGSRAAYRGDKLTKRVFAEILKGPYVAQERADPAERSVPPDNAPRALKFDIRNYVYRGQVQLIGARLYQGQTMNFRTAGGGFAPVFYPVAPLTE</sequence>
<dbReference type="AlphaFoldDB" id="A0A1F6TVC8"/>
<dbReference type="EMBL" id="MFSU01000008">
    <property type="protein sequence ID" value="OGI49090.1"/>
    <property type="molecule type" value="Genomic_DNA"/>
</dbReference>
<dbReference type="Proteomes" id="UP000178885">
    <property type="component" value="Unassembled WGS sequence"/>
</dbReference>
<protein>
    <recommendedName>
        <fullName evidence="3">ATP-grasp domain-containing protein</fullName>
    </recommendedName>
</protein>
<dbReference type="STRING" id="1817760.A2151_00095"/>
<evidence type="ECO:0008006" key="3">
    <source>
        <dbReference type="Google" id="ProtNLM"/>
    </source>
</evidence>
<gene>
    <name evidence="1" type="ORF">A2151_00095</name>
</gene>
<comment type="caution">
    <text evidence="1">The sequence shown here is derived from an EMBL/GenBank/DDBJ whole genome shotgun (WGS) entry which is preliminary data.</text>
</comment>
<organism evidence="1 2">
    <name type="scientific">Candidatus Muproteobacteria bacterium RBG_16_65_34</name>
    <dbReference type="NCBI Taxonomy" id="1817760"/>
    <lineage>
        <taxon>Bacteria</taxon>
        <taxon>Pseudomonadati</taxon>
        <taxon>Pseudomonadota</taxon>
        <taxon>Candidatus Muproteobacteria</taxon>
    </lineage>
</organism>
<proteinExistence type="predicted"/>
<evidence type="ECO:0000313" key="2">
    <source>
        <dbReference type="Proteomes" id="UP000178885"/>
    </source>
</evidence>
<name>A0A1F6TVC8_9PROT</name>
<reference evidence="1 2" key="1">
    <citation type="journal article" date="2016" name="Nat. Commun.">
        <title>Thousands of microbial genomes shed light on interconnected biogeochemical processes in an aquifer system.</title>
        <authorList>
            <person name="Anantharaman K."/>
            <person name="Brown C.T."/>
            <person name="Hug L.A."/>
            <person name="Sharon I."/>
            <person name="Castelle C.J."/>
            <person name="Probst A.J."/>
            <person name="Thomas B.C."/>
            <person name="Singh A."/>
            <person name="Wilkins M.J."/>
            <person name="Karaoz U."/>
            <person name="Brodie E.L."/>
            <person name="Williams K.H."/>
            <person name="Hubbard S.S."/>
            <person name="Banfield J.F."/>
        </authorList>
    </citation>
    <scope>NUCLEOTIDE SEQUENCE [LARGE SCALE GENOMIC DNA]</scope>
</reference>